<keyword evidence="11 15" id="KW-1133">Transmembrane helix</keyword>
<dbReference type="Pfam" id="PF19312">
    <property type="entry name" value="NtrY_N"/>
    <property type="match status" value="1"/>
</dbReference>
<keyword evidence="6" id="KW-0808">Transferase</keyword>
<keyword evidence="9 18" id="KW-0418">Kinase</keyword>
<dbReference type="PRINTS" id="PR00344">
    <property type="entry name" value="BCTRLSENSOR"/>
</dbReference>
<keyword evidence="8" id="KW-0547">Nucleotide-binding</keyword>
<evidence type="ECO:0000256" key="15">
    <source>
        <dbReference type="SAM" id="Phobius"/>
    </source>
</evidence>
<dbReference type="SUPFAM" id="SSF158472">
    <property type="entry name" value="HAMP domain-like"/>
    <property type="match status" value="1"/>
</dbReference>
<dbReference type="SMART" id="SM00388">
    <property type="entry name" value="HisKA"/>
    <property type="match status" value="1"/>
</dbReference>
<evidence type="ECO:0000256" key="4">
    <source>
        <dbReference type="ARBA" id="ARBA00022475"/>
    </source>
</evidence>
<dbReference type="CDD" id="cd00130">
    <property type="entry name" value="PAS"/>
    <property type="match status" value="1"/>
</dbReference>
<dbReference type="InterPro" id="IPR036097">
    <property type="entry name" value="HisK_dim/P_sf"/>
</dbReference>
<dbReference type="CDD" id="cd06225">
    <property type="entry name" value="HAMP"/>
    <property type="match status" value="1"/>
</dbReference>
<comment type="caution">
    <text evidence="18">The sequence shown here is derived from an EMBL/GenBank/DDBJ whole genome shotgun (WGS) entry which is preliminary data.</text>
</comment>
<evidence type="ECO:0000256" key="1">
    <source>
        <dbReference type="ARBA" id="ARBA00000085"/>
    </source>
</evidence>
<accession>A0AAN4USL8</accession>
<feature type="transmembrane region" description="Helical" evidence="15">
    <location>
        <begin position="317"/>
        <end position="338"/>
    </location>
</feature>
<dbReference type="Gene3D" id="3.30.565.10">
    <property type="entry name" value="Histidine kinase-like ATPase, C-terminal domain"/>
    <property type="match status" value="1"/>
</dbReference>
<evidence type="ECO:0000256" key="9">
    <source>
        <dbReference type="ARBA" id="ARBA00022777"/>
    </source>
</evidence>
<dbReference type="SUPFAM" id="SSF55785">
    <property type="entry name" value="PYP-like sensor domain (PAS domain)"/>
    <property type="match status" value="1"/>
</dbReference>
<keyword evidence="10" id="KW-0067">ATP-binding</keyword>
<dbReference type="InterPro" id="IPR013767">
    <property type="entry name" value="PAS_fold"/>
</dbReference>
<organism evidence="18 21">
    <name type="scientific">Allgaiera indica</name>
    <dbReference type="NCBI Taxonomy" id="765699"/>
    <lineage>
        <taxon>Bacteria</taxon>
        <taxon>Pseudomonadati</taxon>
        <taxon>Pseudomonadota</taxon>
        <taxon>Alphaproteobacteria</taxon>
        <taxon>Rhodobacterales</taxon>
        <taxon>Paracoccaceae</taxon>
        <taxon>Allgaiera</taxon>
    </lineage>
</organism>
<keyword evidence="7 15" id="KW-0812">Transmembrane</keyword>
<reference evidence="19 20" key="2">
    <citation type="submission" date="2016-10" db="EMBL/GenBank/DDBJ databases">
        <authorList>
            <person name="Varghese N."/>
            <person name="Submissions S."/>
        </authorList>
    </citation>
    <scope>NUCLEOTIDE SEQUENCE [LARGE SCALE GENOMIC DNA]</scope>
    <source>
        <strain evidence="19 20">DSM 24802</strain>
    </source>
</reference>
<evidence type="ECO:0000259" key="16">
    <source>
        <dbReference type="PROSITE" id="PS50109"/>
    </source>
</evidence>
<dbReference type="PANTHER" id="PTHR43065">
    <property type="entry name" value="SENSOR HISTIDINE KINASE"/>
    <property type="match status" value="1"/>
</dbReference>
<evidence type="ECO:0000256" key="8">
    <source>
        <dbReference type="ARBA" id="ARBA00022741"/>
    </source>
</evidence>
<dbReference type="PANTHER" id="PTHR43065:SF10">
    <property type="entry name" value="PEROXIDE STRESS-ACTIVATED HISTIDINE KINASE MAK3"/>
    <property type="match status" value="1"/>
</dbReference>
<dbReference type="AlphaFoldDB" id="A0AAN4USL8"/>
<dbReference type="InterPro" id="IPR003660">
    <property type="entry name" value="HAMP_dom"/>
</dbReference>
<dbReference type="InterPro" id="IPR017232">
    <property type="entry name" value="NtrY"/>
</dbReference>
<feature type="domain" description="Histidine kinase" evidence="16">
    <location>
        <begin position="530"/>
        <end position="755"/>
    </location>
</feature>
<dbReference type="Pfam" id="PF02518">
    <property type="entry name" value="HATPase_c"/>
    <property type="match status" value="1"/>
</dbReference>
<dbReference type="FunFam" id="1.10.287.130:FF:000107">
    <property type="entry name" value="Sensor histidine kinase YycG"/>
    <property type="match status" value="1"/>
</dbReference>
<dbReference type="SMART" id="SM00387">
    <property type="entry name" value="HATPase_c"/>
    <property type="match status" value="1"/>
</dbReference>
<keyword evidence="12" id="KW-0902">Two-component regulatory system</keyword>
<feature type="transmembrane region" description="Helical" evidence="15">
    <location>
        <begin position="111"/>
        <end position="137"/>
    </location>
</feature>
<dbReference type="Gene3D" id="3.30.450.20">
    <property type="entry name" value="PAS domain"/>
    <property type="match status" value="1"/>
</dbReference>
<feature type="transmembrane region" description="Helical" evidence="15">
    <location>
        <begin position="40"/>
        <end position="60"/>
    </location>
</feature>
<evidence type="ECO:0000313" key="19">
    <source>
        <dbReference type="EMBL" id="SDX29737.1"/>
    </source>
</evidence>
<evidence type="ECO:0000256" key="6">
    <source>
        <dbReference type="ARBA" id="ARBA00022679"/>
    </source>
</evidence>
<dbReference type="EMBL" id="BNAB01000009">
    <property type="protein sequence ID" value="GHE02452.1"/>
    <property type="molecule type" value="Genomic_DNA"/>
</dbReference>
<name>A0AAN4USL8_9RHOB</name>
<evidence type="ECO:0000256" key="7">
    <source>
        <dbReference type="ARBA" id="ARBA00022692"/>
    </source>
</evidence>
<evidence type="ECO:0000256" key="5">
    <source>
        <dbReference type="ARBA" id="ARBA00022553"/>
    </source>
</evidence>
<evidence type="ECO:0000256" key="10">
    <source>
        <dbReference type="ARBA" id="ARBA00022840"/>
    </source>
</evidence>
<dbReference type="EMBL" id="FNOB01000013">
    <property type="protein sequence ID" value="SDX29737.1"/>
    <property type="molecule type" value="Genomic_DNA"/>
</dbReference>
<dbReference type="Pfam" id="PF00672">
    <property type="entry name" value="HAMP"/>
    <property type="match status" value="1"/>
</dbReference>
<dbReference type="InterPro" id="IPR003661">
    <property type="entry name" value="HisK_dim/P_dom"/>
</dbReference>
<evidence type="ECO:0000259" key="17">
    <source>
        <dbReference type="PROSITE" id="PS50885"/>
    </source>
</evidence>
<dbReference type="PIRSF" id="PIRSF037532">
    <property type="entry name" value="STHK_NtrY"/>
    <property type="match status" value="1"/>
</dbReference>
<evidence type="ECO:0000256" key="12">
    <source>
        <dbReference type="ARBA" id="ARBA00023012"/>
    </source>
</evidence>
<evidence type="ECO:0000256" key="11">
    <source>
        <dbReference type="ARBA" id="ARBA00022989"/>
    </source>
</evidence>
<dbReference type="SMART" id="SM00304">
    <property type="entry name" value="HAMP"/>
    <property type="match status" value="1"/>
</dbReference>
<comment type="subcellular location">
    <subcellularLocation>
        <location evidence="2">Cell membrane</location>
        <topology evidence="2">Multi-pass membrane protein</topology>
    </subcellularLocation>
</comment>
<keyword evidence="4" id="KW-1003">Cell membrane</keyword>
<dbReference type="Pfam" id="PF00989">
    <property type="entry name" value="PAS"/>
    <property type="match status" value="1"/>
</dbReference>
<dbReference type="Gene3D" id="6.10.340.10">
    <property type="match status" value="1"/>
</dbReference>
<feature type="domain" description="HAMP" evidence="17">
    <location>
        <begin position="339"/>
        <end position="392"/>
    </location>
</feature>
<dbReference type="InterPro" id="IPR003594">
    <property type="entry name" value="HATPase_dom"/>
</dbReference>
<dbReference type="GO" id="GO:0005524">
    <property type="term" value="F:ATP binding"/>
    <property type="evidence" value="ECO:0007669"/>
    <property type="project" value="UniProtKB-KW"/>
</dbReference>
<proteinExistence type="predicted"/>
<evidence type="ECO:0000313" key="18">
    <source>
        <dbReference type="EMBL" id="GHE02452.1"/>
    </source>
</evidence>
<keyword evidence="13 15" id="KW-0472">Membrane</keyword>
<reference evidence="18" key="3">
    <citation type="submission" date="2023-06" db="EMBL/GenBank/DDBJ databases">
        <authorList>
            <person name="Sun Q."/>
            <person name="Zhou Y."/>
        </authorList>
    </citation>
    <scope>NUCLEOTIDE SEQUENCE</scope>
    <source>
        <strain evidence="18">CGMCC 1.10859</strain>
    </source>
</reference>
<reference evidence="18" key="1">
    <citation type="journal article" date="2014" name="Int. J. Syst. Evol. Microbiol.">
        <title>Complete genome sequence of Corynebacterium casei LMG S-19264T (=DSM 44701T), isolated from a smear-ripened cheese.</title>
        <authorList>
            <consortium name="US DOE Joint Genome Institute (JGI-PGF)"/>
            <person name="Walter F."/>
            <person name="Albersmeier A."/>
            <person name="Kalinowski J."/>
            <person name="Ruckert C."/>
        </authorList>
    </citation>
    <scope>NUCLEOTIDE SEQUENCE</scope>
    <source>
        <strain evidence="18">CGMCC 1.10859</strain>
    </source>
</reference>
<evidence type="ECO:0000313" key="20">
    <source>
        <dbReference type="Proteomes" id="UP000199541"/>
    </source>
</evidence>
<dbReference type="Proteomes" id="UP000199541">
    <property type="component" value="Unassembled WGS sequence"/>
</dbReference>
<dbReference type="SMART" id="SM00091">
    <property type="entry name" value="PAS"/>
    <property type="match status" value="1"/>
</dbReference>
<evidence type="ECO:0000256" key="3">
    <source>
        <dbReference type="ARBA" id="ARBA00012438"/>
    </source>
</evidence>
<dbReference type="GO" id="GO:0005886">
    <property type="term" value="C:plasma membrane"/>
    <property type="evidence" value="ECO:0007669"/>
    <property type="project" value="UniProtKB-SubCell"/>
</dbReference>
<protein>
    <recommendedName>
        <fullName evidence="3">histidine kinase</fullName>
        <ecNumber evidence="3">2.7.13.3</ecNumber>
    </recommendedName>
</protein>
<dbReference type="PROSITE" id="PS50109">
    <property type="entry name" value="HIS_KIN"/>
    <property type="match status" value="1"/>
</dbReference>
<gene>
    <name evidence="18" type="primary">ntrY</name>
    <name evidence="18" type="ORF">GCM10008024_21970</name>
    <name evidence="19" type="ORF">SAMN05444006_11360</name>
</gene>
<dbReference type="CDD" id="cd00082">
    <property type="entry name" value="HisKA"/>
    <property type="match status" value="1"/>
</dbReference>
<feature type="transmembrane region" description="Helical" evidence="15">
    <location>
        <begin position="80"/>
        <end position="99"/>
    </location>
</feature>
<dbReference type="InterPro" id="IPR005467">
    <property type="entry name" value="His_kinase_dom"/>
</dbReference>
<keyword evidence="5" id="KW-0597">Phosphoprotein</keyword>
<evidence type="ECO:0000256" key="13">
    <source>
        <dbReference type="ARBA" id="ARBA00023136"/>
    </source>
</evidence>
<dbReference type="SUPFAM" id="SSF47384">
    <property type="entry name" value="Homodimeric domain of signal transducing histidine kinase"/>
    <property type="match status" value="1"/>
</dbReference>
<evidence type="ECO:0000256" key="2">
    <source>
        <dbReference type="ARBA" id="ARBA00004651"/>
    </source>
</evidence>
<dbReference type="InterPro" id="IPR036890">
    <property type="entry name" value="HATPase_C_sf"/>
</dbReference>
<dbReference type="EC" id="2.7.13.3" evidence="3"/>
<dbReference type="Proteomes" id="UP000634647">
    <property type="component" value="Unassembled WGS sequence"/>
</dbReference>
<comment type="catalytic activity">
    <reaction evidence="1">
        <text>ATP + protein L-histidine = ADP + protein N-phospho-L-histidine.</text>
        <dbReference type="EC" id="2.7.13.3"/>
    </reaction>
</comment>
<dbReference type="InterPro" id="IPR035965">
    <property type="entry name" value="PAS-like_dom_sf"/>
</dbReference>
<dbReference type="GO" id="GO:0006355">
    <property type="term" value="P:regulation of DNA-templated transcription"/>
    <property type="evidence" value="ECO:0007669"/>
    <property type="project" value="InterPro"/>
</dbReference>
<sequence>MAVGARGVPESGANPVQRAMRAVTFQRLSRLRRQRRVQTAMTFALVALGPVLALMTFVALGPLNEGAQSPILRITLLGDLIYVLVVAALVAQRVITLVADRRSQSAGSRLHLRLTGVFALIALVPTVLVAVFAGLTINVGLEGWFSTRVRQAVGASLAAAQAYEGEHRHDLIEDTDALAAFLDLAKRQNFFIDDGELRQLLTQGQSHIQRGLRAAFVIDGAAKIRARGDRSYLFNYTPPSARDLAEARDGKTVIIEDLKDNEFRALVELKPYVNRYLYVSRVVDGGLIKLLDETKQTVHLYQQLERDRGRLLFEFGLLYLGFALILILAAIWLGLWFAERLARPVGRLAGAAQRIGGGDLDVQVLEEDGDDEIAMLGRIFNQMTRQLKGQREALMDSHRQTERRRRLFDSVLSSVTSGVIGLDARGRIDFANRSALRHLDIEPGTEHGAVLAEAVPEFEAVFERLMQGAAEVVQEEIRVSRLGRVESLLVRVARRRTREGRLEGYVVAFDDVTDLVSAQRMAAWGDVARRIAHEIKNPLTPIQLSAERIKRKFRALAGDQAEALDQYTDVIVRQTGDLRRIVDEFSRFARMPEPERREHDLVRLVRDAVVLQESGLPGVRLTASLPSSAMLAEIDATMISQALTNLIKNAGEAIESLQENSPPKDYGPEIRVTLSQEGQVALITVADNGVGLPEDRTRLFEPYVTTRAKGTGLGLPIVKKIIEEHGGTLSLADAPAFAPGGHRGALAEVRLPLKGRLVAEDAAQDAQQDADQEGAADGPFGPKPEDEVT</sequence>
<feature type="region of interest" description="Disordered" evidence="14">
    <location>
        <begin position="760"/>
        <end position="789"/>
    </location>
</feature>
<dbReference type="Pfam" id="PF00512">
    <property type="entry name" value="HisKA"/>
    <property type="match status" value="1"/>
</dbReference>
<dbReference type="PROSITE" id="PS50885">
    <property type="entry name" value="HAMP"/>
    <property type="match status" value="1"/>
</dbReference>
<dbReference type="InterPro" id="IPR004358">
    <property type="entry name" value="Sig_transdc_His_kin-like_C"/>
</dbReference>
<keyword evidence="20" id="KW-1185">Reference proteome</keyword>
<dbReference type="InterPro" id="IPR000014">
    <property type="entry name" value="PAS"/>
</dbReference>
<evidence type="ECO:0000313" key="21">
    <source>
        <dbReference type="Proteomes" id="UP000634647"/>
    </source>
</evidence>
<dbReference type="SUPFAM" id="SSF55874">
    <property type="entry name" value="ATPase domain of HSP90 chaperone/DNA topoisomerase II/histidine kinase"/>
    <property type="match status" value="1"/>
</dbReference>
<dbReference type="Gene3D" id="1.10.287.130">
    <property type="match status" value="1"/>
</dbReference>
<dbReference type="InterPro" id="IPR045671">
    <property type="entry name" value="NtrY-like_N"/>
</dbReference>
<dbReference type="GO" id="GO:0000155">
    <property type="term" value="F:phosphorelay sensor kinase activity"/>
    <property type="evidence" value="ECO:0007669"/>
    <property type="project" value="InterPro"/>
</dbReference>
<evidence type="ECO:0000256" key="14">
    <source>
        <dbReference type="SAM" id="MobiDB-lite"/>
    </source>
</evidence>